<dbReference type="EMBL" id="JAWDGP010001550">
    <property type="protein sequence ID" value="KAK3790290.1"/>
    <property type="molecule type" value="Genomic_DNA"/>
</dbReference>
<feature type="region of interest" description="Disordered" evidence="1">
    <location>
        <begin position="35"/>
        <end position="63"/>
    </location>
</feature>
<comment type="caution">
    <text evidence="2">The sequence shown here is derived from an EMBL/GenBank/DDBJ whole genome shotgun (WGS) entry which is preliminary data.</text>
</comment>
<protein>
    <submittedName>
        <fullName evidence="2">Uncharacterized protein</fullName>
    </submittedName>
</protein>
<reference evidence="2" key="1">
    <citation type="journal article" date="2023" name="G3 (Bethesda)">
        <title>A reference genome for the long-term kleptoplast-retaining sea slug Elysia crispata morphotype clarki.</title>
        <authorList>
            <person name="Eastman K.E."/>
            <person name="Pendleton A.L."/>
            <person name="Shaikh M.A."/>
            <person name="Suttiyut T."/>
            <person name="Ogas R."/>
            <person name="Tomko P."/>
            <person name="Gavelis G."/>
            <person name="Widhalm J.R."/>
            <person name="Wisecaver J.H."/>
        </authorList>
    </citation>
    <scope>NUCLEOTIDE SEQUENCE</scope>
    <source>
        <strain evidence="2">ECLA1</strain>
    </source>
</reference>
<dbReference type="Proteomes" id="UP001283361">
    <property type="component" value="Unassembled WGS sequence"/>
</dbReference>
<keyword evidence="3" id="KW-1185">Reference proteome</keyword>
<dbReference type="AlphaFoldDB" id="A0AAE1E1M7"/>
<organism evidence="2 3">
    <name type="scientific">Elysia crispata</name>
    <name type="common">lettuce slug</name>
    <dbReference type="NCBI Taxonomy" id="231223"/>
    <lineage>
        <taxon>Eukaryota</taxon>
        <taxon>Metazoa</taxon>
        <taxon>Spiralia</taxon>
        <taxon>Lophotrochozoa</taxon>
        <taxon>Mollusca</taxon>
        <taxon>Gastropoda</taxon>
        <taxon>Heterobranchia</taxon>
        <taxon>Euthyneura</taxon>
        <taxon>Panpulmonata</taxon>
        <taxon>Sacoglossa</taxon>
        <taxon>Placobranchoidea</taxon>
        <taxon>Plakobranchidae</taxon>
        <taxon>Elysia</taxon>
    </lineage>
</organism>
<feature type="compositionally biased region" description="Polar residues" evidence="1">
    <location>
        <begin position="45"/>
        <end position="63"/>
    </location>
</feature>
<gene>
    <name evidence="2" type="ORF">RRG08_034851</name>
</gene>
<sequence>MITWPKYGAKGNSAVIFVIKVVKINTSIVTQFGRSEDRKPVNLPAESSPTAIPGSGPSTVLPSSSITPGLIPFNYPLRQNAASTSAIR</sequence>
<proteinExistence type="predicted"/>
<evidence type="ECO:0000313" key="2">
    <source>
        <dbReference type="EMBL" id="KAK3790290.1"/>
    </source>
</evidence>
<evidence type="ECO:0000256" key="1">
    <source>
        <dbReference type="SAM" id="MobiDB-lite"/>
    </source>
</evidence>
<name>A0AAE1E1M7_9GAST</name>
<accession>A0AAE1E1M7</accession>
<evidence type="ECO:0000313" key="3">
    <source>
        <dbReference type="Proteomes" id="UP001283361"/>
    </source>
</evidence>